<dbReference type="SUPFAM" id="SSF52540">
    <property type="entry name" value="P-loop containing nucleoside triphosphate hydrolases"/>
    <property type="match status" value="1"/>
</dbReference>
<comment type="caution">
    <text evidence="2">The sequence shown here is derived from an EMBL/GenBank/DDBJ whole genome shotgun (WGS) entry which is preliminary data.</text>
</comment>
<dbReference type="EMBL" id="VYDA01000537">
    <property type="protein sequence ID" value="MYH63022.1"/>
    <property type="molecule type" value="Genomic_DNA"/>
</dbReference>
<dbReference type="AlphaFoldDB" id="A0A6B1FZL5"/>
<feature type="region of interest" description="Disordered" evidence="1">
    <location>
        <begin position="381"/>
        <end position="414"/>
    </location>
</feature>
<evidence type="ECO:0000256" key="1">
    <source>
        <dbReference type="SAM" id="MobiDB-lite"/>
    </source>
</evidence>
<name>A0A6B1FZL5_9CHLR</name>
<sequence>MSNRNGTEAAAVEYGQLASNFANTLKAWNSNPSIGNRQQLEQLRARIDGELANNTDEVDSDALAAALADEKKRADTLQAMAAMIGELLDSPGPSSAGLDILGTHDPNPDPLTWFVASGDPAQNGFGWMPDATVSVMSGPGMSGKSRIALQLAVATATGAADFILPSGKKRPLALCAPQVLIEGPVVYAAWETRKLAWQNRLAAVCRDAGADTWTLLDERLRYVNMKPTGGLWGAEHGKHTSTVGFWLPGSLEMMRYAAEFGARLLIIDPLAGAFMQNENDRALVRAFLSALDQWCEDNNCAVLIISHPAKHGDDAQSGSSDWRNGVQAVWDMSAARVKEGTKSIPAPNGERCLRLDKVNEASDRAPKIYLQWDSGRFVEVEPPEGADERQMIGAQAETTSTGKTRRKRTDGKQT</sequence>
<dbReference type="InterPro" id="IPR027417">
    <property type="entry name" value="P-loop_NTPase"/>
</dbReference>
<evidence type="ECO:0000313" key="2">
    <source>
        <dbReference type="EMBL" id="MYH63022.1"/>
    </source>
</evidence>
<organism evidence="2">
    <name type="scientific">Caldilineaceae bacterium SB0675_bin_29</name>
    <dbReference type="NCBI Taxonomy" id="2605266"/>
    <lineage>
        <taxon>Bacteria</taxon>
        <taxon>Bacillati</taxon>
        <taxon>Chloroflexota</taxon>
        <taxon>Caldilineae</taxon>
        <taxon>Caldilineales</taxon>
        <taxon>Caldilineaceae</taxon>
    </lineage>
</organism>
<dbReference type="Pfam" id="PF13481">
    <property type="entry name" value="AAA_25"/>
    <property type="match status" value="1"/>
</dbReference>
<protein>
    <submittedName>
        <fullName evidence="2">AAA family ATPase</fullName>
    </submittedName>
</protein>
<accession>A0A6B1FZL5</accession>
<dbReference type="Gene3D" id="3.40.50.300">
    <property type="entry name" value="P-loop containing nucleotide triphosphate hydrolases"/>
    <property type="match status" value="1"/>
</dbReference>
<feature type="compositionally biased region" description="Basic residues" evidence="1">
    <location>
        <begin position="403"/>
        <end position="414"/>
    </location>
</feature>
<gene>
    <name evidence="2" type="ORF">F4148_15125</name>
</gene>
<reference evidence="2" key="1">
    <citation type="submission" date="2019-09" db="EMBL/GenBank/DDBJ databases">
        <title>Characterisation of the sponge microbiome using genome-centric metagenomics.</title>
        <authorList>
            <person name="Engelberts J.P."/>
            <person name="Robbins S.J."/>
            <person name="De Goeij J.M."/>
            <person name="Aranda M."/>
            <person name="Bell S.C."/>
            <person name="Webster N.S."/>
        </authorList>
    </citation>
    <scope>NUCLEOTIDE SEQUENCE</scope>
    <source>
        <strain evidence="2">SB0675_bin_29</strain>
    </source>
</reference>
<proteinExistence type="predicted"/>